<evidence type="ECO:0000256" key="1">
    <source>
        <dbReference type="SAM" id="SignalP"/>
    </source>
</evidence>
<dbReference type="PROSITE" id="PS51257">
    <property type="entry name" value="PROKAR_LIPOPROTEIN"/>
    <property type="match status" value="1"/>
</dbReference>
<dbReference type="AlphaFoldDB" id="A0A1E3GUS6"/>
<sequence length="163" mass="18792">MFVRTVSFSSLKLILCLSFMFLLAGCDQENAPQMDAVAVVDETSIPLWLDGQVEMSPQEWLVKRSHAEVTDEKAEIERTAELLVIAADRFDESHRMIANRAAQLEDMLLEHRITETAVDRLEWFTKLPTLQTPHSFSALCQYYYNLRTQGKTEDEIIQNLLRI</sequence>
<feature type="signal peptide" evidence="1">
    <location>
        <begin position="1"/>
        <end position="24"/>
    </location>
</feature>
<dbReference type="PATRIC" id="fig|291169.3.peg.1187"/>
<dbReference type="EMBL" id="MCRI01000009">
    <property type="protein sequence ID" value="ODN67111.1"/>
    <property type="molecule type" value="Genomic_DNA"/>
</dbReference>
<reference evidence="2 3" key="1">
    <citation type="submission" date="2016-07" db="EMBL/GenBank/DDBJ databases">
        <title>Draft Genome Sequence of Methylophaga muralis Bur 1.</title>
        <authorList>
            <person name="Vasilenko O.V."/>
            <person name="Doronina N.V."/>
            <person name="Shmareva M.N."/>
            <person name="Tarlachkov S.V."/>
            <person name="Mustakhimov I."/>
            <person name="Trotsenko Y.A."/>
        </authorList>
    </citation>
    <scope>NUCLEOTIDE SEQUENCE [LARGE SCALE GENOMIC DNA]</scope>
    <source>
        <strain evidence="2 3">Bur 1</strain>
    </source>
</reference>
<protein>
    <submittedName>
        <fullName evidence="2">MxaH protein</fullName>
    </submittedName>
</protein>
<dbReference type="Proteomes" id="UP000094379">
    <property type="component" value="Unassembled WGS sequence"/>
</dbReference>
<comment type="caution">
    <text evidence="2">The sequence shown here is derived from an EMBL/GenBank/DDBJ whole genome shotgun (WGS) entry which is preliminary data.</text>
</comment>
<accession>A0A1E3GUS6</accession>
<keyword evidence="1" id="KW-0732">Signal</keyword>
<dbReference type="STRING" id="291169.A9E74_01183"/>
<keyword evidence="3" id="KW-1185">Reference proteome</keyword>
<dbReference type="RefSeq" id="WP_245652070.1">
    <property type="nucleotide sequence ID" value="NZ_MCRI01000009.1"/>
</dbReference>
<evidence type="ECO:0000313" key="3">
    <source>
        <dbReference type="Proteomes" id="UP000094379"/>
    </source>
</evidence>
<feature type="chain" id="PRO_5009128712" evidence="1">
    <location>
        <begin position="25"/>
        <end position="163"/>
    </location>
</feature>
<organism evidence="2 3">
    <name type="scientific">Methylophaga muralis</name>
    <dbReference type="NCBI Taxonomy" id="291169"/>
    <lineage>
        <taxon>Bacteria</taxon>
        <taxon>Pseudomonadati</taxon>
        <taxon>Pseudomonadota</taxon>
        <taxon>Gammaproteobacteria</taxon>
        <taxon>Thiotrichales</taxon>
        <taxon>Piscirickettsiaceae</taxon>
        <taxon>Methylophaga</taxon>
    </lineage>
</organism>
<proteinExistence type="predicted"/>
<name>A0A1E3GUS6_9GAMM</name>
<evidence type="ECO:0000313" key="2">
    <source>
        <dbReference type="EMBL" id="ODN67111.1"/>
    </source>
</evidence>
<gene>
    <name evidence="2" type="ORF">A9E74_01183</name>
</gene>